<keyword evidence="5" id="KW-0378">Hydrolase</keyword>
<dbReference type="AlphaFoldDB" id="A0AB39KYZ0"/>
<dbReference type="Gene3D" id="3.50.30.40">
    <property type="entry name" value="Ribonuclease E inhibitor RraA/RraA-like"/>
    <property type="match status" value="1"/>
</dbReference>
<feature type="binding site" evidence="2">
    <location>
        <position position="425"/>
    </location>
    <ligand>
        <name>substrate</name>
    </ligand>
</feature>
<dbReference type="InterPro" id="IPR011234">
    <property type="entry name" value="Fumarylacetoacetase-like_C"/>
</dbReference>
<keyword evidence="1 2" id="KW-0479">Metal-binding</keyword>
<organism evidence="5">
    <name type="scientific">Sinomonas puerhi</name>
    <dbReference type="NCBI Taxonomy" id="3238584"/>
    <lineage>
        <taxon>Bacteria</taxon>
        <taxon>Bacillati</taxon>
        <taxon>Actinomycetota</taxon>
        <taxon>Actinomycetes</taxon>
        <taxon>Micrococcales</taxon>
        <taxon>Micrococcaceae</taxon>
        <taxon>Sinomonas</taxon>
    </lineage>
</organism>
<name>A0AB39KYZ0_9MICC</name>
<reference evidence="5" key="1">
    <citation type="submission" date="2024-07" db="EMBL/GenBank/DDBJ databases">
        <authorList>
            <person name="fu j."/>
        </authorList>
    </citation>
    <scope>NUCLEOTIDE SEQUENCE</scope>
    <source>
        <strain evidence="5">P10A9</strain>
    </source>
</reference>
<evidence type="ECO:0000313" key="5">
    <source>
        <dbReference type="EMBL" id="XDP43910.1"/>
    </source>
</evidence>
<dbReference type="Pfam" id="PF01557">
    <property type="entry name" value="FAA_hydrolase"/>
    <property type="match status" value="1"/>
</dbReference>
<evidence type="ECO:0000256" key="1">
    <source>
        <dbReference type="ARBA" id="ARBA00022723"/>
    </source>
</evidence>
<dbReference type="GO" id="GO:0046872">
    <property type="term" value="F:metal ion binding"/>
    <property type="evidence" value="ECO:0007669"/>
    <property type="project" value="UniProtKB-KW"/>
</dbReference>
<feature type="binding site" evidence="2">
    <location>
        <position position="426"/>
    </location>
    <ligand>
        <name>Mg(2+)</name>
        <dbReference type="ChEBI" id="CHEBI:18420"/>
    </ligand>
</feature>
<dbReference type="InterPro" id="IPR005493">
    <property type="entry name" value="RraA/RraA-like"/>
</dbReference>
<feature type="compositionally biased region" description="Basic and acidic residues" evidence="3">
    <location>
        <begin position="12"/>
        <end position="21"/>
    </location>
</feature>
<accession>A0AB39KYZ0</accession>
<feature type="region of interest" description="Disordered" evidence="3">
    <location>
        <begin position="1"/>
        <end position="21"/>
    </location>
</feature>
<dbReference type="PANTHER" id="PTHR11820">
    <property type="entry name" value="ACYLPYRUVASE"/>
    <property type="match status" value="1"/>
</dbReference>
<protein>
    <submittedName>
        <fullName evidence="5">Fumarylacetoacetate hydrolase family protein</fullName>
    </submittedName>
</protein>
<gene>
    <name evidence="5" type="ORF">AB5L97_11460</name>
</gene>
<dbReference type="Gene3D" id="3.90.850.10">
    <property type="entry name" value="Fumarylacetoacetase-like, C-terminal domain"/>
    <property type="match status" value="1"/>
</dbReference>
<comment type="cofactor">
    <cofactor evidence="2">
        <name>Mg(2+)</name>
        <dbReference type="ChEBI" id="CHEBI:18420"/>
    </cofactor>
</comment>
<evidence type="ECO:0000256" key="3">
    <source>
        <dbReference type="SAM" id="MobiDB-lite"/>
    </source>
</evidence>
<dbReference type="SUPFAM" id="SSF89562">
    <property type="entry name" value="RraA-like"/>
    <property type="match status" value="1"/>
</dbReference>
<dbReference type="KEGG" id="spue:AB5L97_11460"/>
<dbReference type="CDD" id="cd16841">
    <property type="entry name" value="RraA_family"/>
    <property type="match status" value="1"/>
</dbReference>
<sequence>MIVYDPASTRAGRLEEEDHVQHPGQLADQVRQDTIDAAGKVIAVHLNYPSRAAQRGRTPAVPSYFLKPATSLALNGAELKRPQGVELLTVEGEVALVIGARARNISPENAWAHVGYVTAANDAGLADLRWADKGSNLRSKGVDGIAPIGPTLLPAQELDPAALRVRMWINGKLAQEDSTATLFFPFAQLVADLSRLMTLEPGDIILSGTPAGATVAQPGDVVEIEVDGVASDGASLTTGRLSNAVVDSGLVLESYGALPKLTDADRIDAWGSPEAAGLPADGAGEAKASGAPSSAVQTEDTRPVSVVTPELEEKLRSVGTATLSVQLRKRGMQNCHIEGLIPTKPGAKVVGTARTLRYIPAREDLFKTHGGGFNAQKRAVDSLRPGDILVMDARGEKGSGTLGDVLALRAQVLGAAAVITDGGIRDFGPVSAMDIPAWGANAHPAVLGRRHVPWSVDDTVACGGAAVQPGDVIVGDEDGIVVIPPALAEEVADDAVAQERMEAWVAERVAEGHAVDGLFPMNAEWTAKYKAAQSATGAAGQR</sequence>
<dbReference type="RefSeq" id="WP_369044767.1">
    <property type="nucleotide sequence ID" value="NZ_CP163302.1"/>
</dbReference>
<feature type="binding site" evidence="2">
    <location>
        <begin position="403"/>
        <end position="406"/>
    </location>
    <ligand>
        <name>substrate</name>
    </ligand>
</feature>
<feature type="region of interest" description="Disordered" evidence="3">
    <location>
        <begin position="272"/>
        <end position="305"/>
    </location>
</feature>
<dbReference type="NCBIfam" id="NF009399">
    <property type="entry name" value="PRK12764.1"/>
    <property type="match status" value="1"/>
</dbReference>
<dbReference type="Pfam" id="PF03737">
    <property type="entry name" value="RraA-like"/>
    <property type="match status" value="1"/>
</dbReference>
<evidence type="ECO:0000259" key="4">
    <source>
        <dbReference type="Pfam" id="PF01557"/>
    </source>
</evidence>
<dbReference type="NCBIfam" id="NF006093">
    <property type="entry name" value="PRK08245.1"/>
    <property type="match status" value="1"/>
</dbReference>
<dbReference type="InterPro" id="IPR036704">
    <property type="entry name" value="RraA/RraA-like_sf"/>
</dbReference>
<dbReference type="GO" id="GO:0016787">
    <property type="term" value="F:hydrolase activity"/>
    <property type="evidence" value="ECO:0007669"/>
    <property type="project" value="UniProtKB-KW"/>
</dbReference>
<feature type="domain" description="Fumarylacetoacetase-like C-terminal" evidence="4">
    <location>
        <begin position="40"/>
        <end position="229"/>
    </location>
</feature>
<dbReference type="PANTHER" id="PTHR11820:SF112">
    <property type="entry name" value="FUMARYLACETOACETATE HYDROLASE FAMILY PROTEIN (AFU_ORTHOLOGUE AFUA_1G02370)-RELATED"/>
    <property type="match status" value="1"/>
</dbReference>
<dbReference type="EMBL" id="CP163302">
    <property type="protein sequence ID" value="XDP43910.1"/>
    <property type="molecule type" value="Genomic_DNA"/>
</dbReference>
<proteinExistence type="predicted"/>
<dbReference type="InterPro" id="IPR036663">
    <property type="entry name" value="Fumarylacetoacetase_C_sf"/>
</dbReference>
<evidence type="ECO:0000256" key="2">
    <source>
        <dbReference type="PIRSR" id="PIRSR605493-1"/>
    </source>
</evidence>
<dbReference type="SUPFAM" id="SSF56529">
    <property type="entry name" value="FAH"/>
    <property type="match status" value="1"/>
</dbReference>
<keyword evidence="2" id="KW-0460">Magnesium</keyword>